<accession>A0A8T2XA15</accession>
<evidence type="ECO:0000313" key="3">
    <source>
        <dbReference type="Proteomes" id="UP000807159"/>
    </source>
</evidence>
<sequence>MAKSKRKPAAAVKRSQVPLQAPVPSHTNQGGSLVLGLKSALGTLDGAISHIPRTDLPPSPAVIPSNGADTSTAREVDGSPVGNTNASFDGFLEEDRSADEELGEEQLDFSCSEEDYET</sequence>
<feature type="compositionally biased region" description="Acidic residues" evidence="1">
    <location>
        <begin position="96"/>
        <end position="118"/>
    </location>
</feature>
<feature type="region of interest" description="Disordered" evidence="1">
    <location>
        <begin position="51"/>
        <end position="118"/>
    </location>
</feature>
<protein>
    <submittedName>
        <fullName evidence="2">Uncharacterized protein</fullName>
    </submittedName>
</protein>
<evidence type="ECO:0000256" key="1">
    <source>
        <dbReference type="SAM" id="MobiDB-lite"/>
    </source>
</evidence>
<dbReference type="AlphaFoldDB" id="A0A8T2XA15"/>
<dbReference type="EMBL" id="JACEGQ020000014">
    <property type="protein sequence ID" value="KAH8489958.1"/>
    <property type="molecule type" value="Genomic_DNA"/>
</dbReference>
<evidence type="ECO:0000313" key="2">
    <source>
        <dbReference type="EMBL" id="KAH8489958.1"/>
    </source>
</evidence>
<comment type="caution">
    <text evidence="2">The sequence shown here is derived from an EMBL/GenBank/DDBJ whole genome shotgun (WGS) entry which is preliminary data.</text>
</comment>
<gene>
    <name evidence="2" type="ORF">H0E87_025246</name>
</gene>
<keyword evidence="3" id="KW-1185">Reference proteome</keyword>
<name>A0A8T2XA15_POPDE</name>
<feature type="non-terminal residue" evidence="2">
    <location>
        <position position="118"/>
    </location>
</feature>
<organism evidence="2 3">
    <name type="scientific">Populus deltoides</name>
    <name type="common">Eastern poplar</name>
    <name type="synonym">Eastern cottonwood</name>
    <dbReference type="NCBI Taxonomy" id="3696"/>
    <lineage>
        <taxon>Eukaryota</taxon>
        <taxon>Viridiplantae</taxon>
        <taxon>Streptophyta</taxon>
        <taxon>Embryophyta</taxon>
        <taxon>Tracheophyta</taxon>
        <taxon>Spermatophyta</taxon>
        <taxon>Magnoliopsida</taxon>
        <taxon>eudicotyledons</taxon>
        <taxon>Gunneridae</taxon>
        <taxon>Pentapetalae</taxon>
        <taxon>rosids</taxon>
        <taxon>fabids</taxon>
        <taxon>Malpighiales</taxon>
        <taxon>Salicaceae</taxon>
        <taxon>Saliceae</taxon>
        <taxon>Populus</taxon>
    </lineage>
</organism>
<dbReference type="Proteomes" id="UP000807159">
    <property type="component" value="Chromosome 14"/>
</dbReference>
<proteinExistence type="predicted"/>
<feature type="region of interest" description="Disordered" evidence="1">
    <location>
        <begin position="1"/>
        <end position="30"/>
    </location>
</feature>
<reference evidence="2" key="1">
    <citation type="journal article" date="2021" name="J. Hered.">
        <title>Genome Assembly of Salicaceae Populus deltoides (Eastern Cottonwood) I-69 Based on Nanopore Sequencing and Hi-C Technologies.</title>
        <authorList>
            <person name="Bai S."/>
            <person name="Wu H."/>
            <person name="Zhang J."/>
            <person name="Pan Z."/>
            <person name="Zhao W."/>
            <person name="Li Z."/>
            <person name="Tong C."/>
        </authorList>
    </citation>
    <scope>NUCLEOTIDE SEQUENCE</scope>
    <source>
        <tissue evidence="2">Leaf</tissue>
    </source>
</reference>